<organism evidence="7 8">
    <name type="scientific">Phodopus roborovskii</name>
    <name type="common">Roborovski's desert hamster</name>
    <name type="synonym">Cricetulus roborovskii</name>
    <dbReference type="NCBI Taxonomy" id="109678"/>
    <lineage>
        <taxon>Eukaryota</taxon>
        <taxon>Metazoa</taxon>
        <taxon>Chordata</taxon>
        <taxon>Craniata</taxon>
        <taxon>Vertebrata</taxon>
        <taxon>Euteleostomi</taxon>
        <taxon>Mammalia</taxon>
        <taxon>Eutheria</taxon>
        <taxon>Euarchontoglires</taxon>
        <taxon>Glires</taxon>
        <taxon>Rodentia</taxon>
        <taxon>Myomorpha</taxon>
        <taxon>Muroidea</taxon>
        <taxon>Cricetidae</taxon>
        <taxon>Cricetinae</taxon>
        <taxon>Phodopus</taxon>
    </lineage>
</organism>
<dbReference type="EMBL" id="CALSGD010001464">
    <property type="protein sequence ID" value="CAH6793763.1"/>
    <property type="molecule type" value="Genomic_DNA"/>
</dbReference>
<proteinExistence type="inferred from homology"/>
<evidence type="ECO:0000256" key="4">
    <source>
        <dbReference type="ARBA" id="ARBA00022989"/>
    </source>
</evidence>
<gene>
    <name evidence="7" type="primary">Ms4a10</name>
    <name evidence="7" type="ORF">PHOROB_LOCUS10466</name>
</gene>
<protein>
    <submittedName>
        <fullName evidence="7">Ms4a10 protein</fullName>
    </submittedName>
</protein>
<dbReference type="PANTHER" id="PTHR23320">
    <property type="entry name" value="MEMBRANE-SPANNING 4-DOMAINS SUBFAMILY A MS4A -RELATED"/>
    <property type="match status" value="1"/>
</dbReference>
<dbReference type="InterPro" id="IPR030417">
    <property type="entry name" value="MS4A"/>
</dbReference>
<comment type="similarity">
    <text evidence="2">Belongs to the MS4A family.</text>
</comment>
<dbReference type="AlphaFoldDB" id="A0AAU9ZP63"/>
<evidence type="ECO:0000256" key="3">
    <source>
        <dbReference type="ARBA" id="ARBA00022692"/>
    </source>
</evidence>
<dbReference type="GO" id="GO:0007166">
    <property type="term" value="P:cell surface receptor signaling pathway"/>
    <property type="evidence" value="ECO:0007669"/>
    <property type="project" value="TreeGrafter"/>
</dbReference>
<dbReference type="PANTHER" id="PTHR23320:SF5">
    <property type="entry name" value="MEMBRANE-SPANNING 4-DOMAINS SUBFAMILY A MEMBER 10"/>
    <property type="match status" value="1"/>
</dbReference>
<keyword evidence="3 6" id="KW-0812">Transmembrane</keyword>
<evidence type="ECO:0000313" key="8">
    <source>
        <dbReference type="Proteomes" id="UP001152836"/>
    </source>
</evidence>
<name>A0AAU9ZP63_PHORO</name>
<reference evidence="7" key="1">
    <citation type="submission" date="2022-06" db="EMBL/GenBank/DDBJ databases">
        <authorList>
            <person name="Andreotti S."/>
            <person name="Wyler E."/>
        </authorList>
    </citation>
    <scope>NUCLEOTIDE SEQUENCE</scope>
</reference>
<keyword evidence="8" id="KW-1185">Reference proteome</keyword>
<dbReference type="InterPro" id="IPR007237">
    <property type="entry name" value="CD20-like"/>
</dbReference>
<keyword evidence="5 6" id="KW-0472">Membrane</keyword>
<comment type="subcellular location">
    <subcellularLocation>
        <location evidence="1">Membrane</location>
        <topology evidence="1">Multi-pass membrane protein</topology>
    </subcellularLocation>
</comment>
<sequence length="244" mass="26998">MASQAPMVISNSGNKKVSQWQDLGPAQSALKEAQPQHLAPDGYLEKPQERSNLLQKLGVFHIVIAFAHLAFGGYLVSTVKNLHLVVLKCWYPVWGAVSFLISGISAMATVTFPKTSLKVLCVTVNVISFFCTLAGLFVMSKDLFLESPFLWPIWRPYPNNTVYIQRLELALLCCTFLEIFLTGPTAITACKTERLHTEDDIPLVPDTPVELEGLSMEPPSYEVVTQDAFHQSPLHTGPGNLRVL</sequence>
<comment type="caution">
    <text evidence="7">The sequence shown here is derived from an EMBL/GenBank/DDBJ whole genome shotgun (WGS) entry which is preliminary data.</text>
</comment>
<feature type="transmembrane region" description="Helical" evidence="6">
    <location>
        <begin position="57"/>
        <end position="79"/>
    </location>
</feature>
<evidence type="ECO:0000256" key="1">
    <source>
        <dbReference type="ARBA" id="ARBA00004141"/>
    </source>
</evidence>
<accession>A0AAU9ZP63</accession>
<feature type="transmembrane region" description="Helical" evidence="6">
    <location>
        <begin position="91"/>
        <end position="112"/>
    </location>
</feature>
<dbReference type="Pfam" id="PF04103">
    <property type="entry name" value="CD20"/>
    <property type="match status" value="1"/>
</dbReference>
<evidence type="ECO:0000256" key="6">
    <source>
        <dbReference type="SAM" id="Phobius"/>
    </source>
</evidence>
<evidence type="ECO:0000313" key="7">
    <source>
        <dbReference type="EMBL" id="CAH6793763.1"/>
    </source>
</evidence>
<dbReference type="Proteomes" id="UP001152836">
    <property type="component" value="Unassembled WGS sequence"/>
</dbReference>
<feature type="transmembrane region" description="Helical" evidence="6">
    <location>
        <begin position="119"/>
        <end position="140"/>
    </location>
</feature>
<evidence type="ECO:0000256" key="5">
    <source>
        <dbReference type="ARBA" id="ARBA00023136"/>
    </source>
</evidence>
<evidence type="ECO:0000256" key="2">
    <source>
        <dbReference type="ARBA" id="ARBA00009565"/>
    </source>
</evidence>
<keyword evidence="4 6" id="KW-1133">Transmembrane helix</keyword>
<dbReference type="GO" id="GO:0005886">
    <property type="term" value="C:plasma membrane"/>
    <property type="evidence" value="ECO:0007669"/>
    <property type="project" value="TreeGrafter"/>
</dbReference>